<organism evidence="3 4">
    <name type="scientific">Streptococcus anginosus</name>
    <dbReference type="NCBI Taxonomy" id="1328"/>
    <lineage>
        <taxon>Bacteria</taxon>
        <taxon>Bacillati</taxon>
        <taxon>Bacillota</taxon>
        <taxon>Bacilli</taxon>
        <taxon>Lactobacillales</taxon>
        <taxon>Streptococcaceae</taxon>
        <taxon>Streptococcus</taxon>
        <taxon>Streptococcus anginosus group</taxon>
    </lineage>
</organism>
<feature type="domain" description="Helicase ATP-binding" evidence="2">
    <location>
        <begin position="90"/>
        <end position="252"/>
    </location>
</feature>
<dbReference type="InterPro" id="IPR006935">
    <property type="entry name" value="Helicase/UvrB_N"/>
</dbReference>
<evidence type="ECO:0000313" key="4">
    <source>
        <dbReference type="Proteomes" id="UP001208682"/>
    </source>
</evidence>
<keyword evidence="3" id="KW-0378">Hydrolase</keyword>
<accession>A0ABD4U5E2</accession>
<dbReference type="Proteomes" id="UP001208682">
    <property type="component" value="Unassembled WGS sequence"/>
</dbReference>
<dbReference type="SMART" id="SM00487">
    <property type="entry name" value="DEXDc"/>
    <property type="match status" value="1"/>
</dbReference>
<reference evidence="3 4" key="1">
    <citation type="submission" date="2022-10" db="EMBL/GenBank/DDBJ databases">
        <title>Comparative genomic study of S. anginosus.</title>
        <authorList>
            <person name="Prasad A."/>
            <person name="Ene A."/>
            <person name="Jablonska S."/>
            <person name="Du J."/>
            <person name="Wolfe A.J."/>
            <person name="Putonti C."/>
        </authorList>
    </citation>
    <scope>NUCLEOTIDE SEQUENCE [LARGE SCALE GENOMIC DNA]</scope>
    <source>
        <strain evidence="3 4">UMB1339</strain>
    </source>
</reference>
<name>A0ABD4U5E2_STRAP</name>
<dbReference type="InterPro" id="IPR014001">
    <property type="entry name" value="Helicase_ATP-bd"/>
</dbReference>
<protein>
    <submittedName>
        <fullName evidence="3">DEAD/DEAH box helicase family protein</fullName>
    </submittedName>
</protein>
<dbReference type="SUPFAM" id="SSF52540">
    <property type="entry name" value="P-loop containing nucleoside triphosphate hydrolases"/>
    <property type="match status" value="1"/>
</dbReference>
<dbReference type="RefSeq" id="WP_264348497.1">
    <property type="nucleotide sequence ID" value="NZ_JAPAIP010000040.1"/>
</dbReference>
<dbReference type="GO" id="GO:0004386">
    <property type="term" value="F:helicase activity"/>
    <property type="evidence" value="ECO:0007669"/>
    <property type="project" value="UniProtKB-KW"/>
</dbReference>
<dbReference type="InterPro" id="IPR027417">
    <property type="entry name" value="P-loop_NTPase"/>
</dbReference>
<dbReference type="Gene3D" id="3.40.50.300">
    <property type="entry name" value="P-loop containing nucleotide triphosphate hydrolases"/>
    <property type="match status" value="1"/>
</dbReference>
<dbReference type="PROSITE" id="PS51192">
    <property type="entry name" value="HELICASE_ATP_BIND_1"/>
    <property type="match status" value="1"/>
</dbReference>
<dbReference type="AlphaFoldDB" id="A0ABD4U5E2"/>
<keyword evidence="3" id="KW-0347">Helicase</keyword>
<sequence length="857" mass="99888">MENKIVFNQKDLILKVNRNYDKSKFNLDKWEAFLDVLCGDRDYQKEAIRAAIIYLASGMYNSIEDIVKENYENNSELGKKYNRIEDYYSNLQIKNKLFANIDLATGTGKSYVIYGIAQILLSEKIIKRVLVLCPSLTIEKGLTKKFEELSSDANLRNTIPVELAGSSPRIISADSTIREGDICVENIHAVYETTGSSIKDSFKNGGDDTLVLNDEAHHIFNSTNEKDIKKWKEFLLNKDYDFRYILGFTGTAYIDDEYFNDVIYRYSLRSAIDDKIVKTIDYVQKDDVSSDREYKFQKIRENHENNKRKYPNVKPLSILITKDIRSAKNLYEDFIDFLYEFEKTDREIVERKVLIVTSDTKHKANVSMLEYVDSKDNSFEWIISVSMLTEGWDVKNVFQIVPWEDRAFNSKLLISQVLGRGLRIPLEYQNPQPAVIVFNHDSWSKNIKSLVNEVLEIETRIISTVKYIGDRNKYNFTVKNLAYDKEEKEVNTEAKELNYTKAWEDGIKLKSQILSSKKETEYENLLTGKIRNIEYDIKLRTKTVNEVLDKIFHEFRLRDWETKILGLGDDVVYSKENLPPRDKIEAIIRKSMETAGITGDILIEDNAKAIFTAFSTLFRARSKTVINSIKSTEFIDVDTSEMRDETRGISSFRSDSMLFYTDEYKKEMPNDEQKAIIEAFVEDDSFPRRAYTEINHNDFKTPLNTVIATAEPEYQFLKKYLLKNENAQKIQAWVKSRDMGFYSIEYSYKQYSHTKVGSFNPDFIIKLDKEDDVYIFIEIKDNGDNSVENKGKNKAAKEHFKRLNEKLSANGTSEKYIFHFLSPNDYEIFFEYLRTDKLDAFVSGLDNLLDDNENYES</sequence>
<keyword evidence="3" id="KW-0547">Nucleotide-binding</keyword>
<dbReference type="Pfam" id="PF04851">
    <property type="entry name" value="ResIII"/>
    <property type="match status" value="1"/>
</dbReference>
<evidence type="ECO:0000259" key="2">
    <source>
        <dbReference type="PROSITE" id="PS51192"/>
    </source>
</evidence>
<dbReference type="InterPro" id="IPR050742">
    <property type="entry name" value="Helicase_Restrict-Modif_Enz"/>
</dbReference>
<keyword evidence="1" id="KW-0742">SOS response</keyword>
<keyword evidence="1" id="KW-0227">DNA damage</keyword>
<gene>
    <name evidence="3" type="ORF">OJ589_09785</name>
</gene>
<evidence type="ECO:0000313" key="3">
    <source>
        <dbReference type="EMBL" id="MCW1077428.1"/>
    </source>
</evidence>
<dbReference type="EMBL" id="JAPAIP010000040">
    <property type="protein sequence ID" value="MCW1077428.1"/>
    <property type="molecule type" value="Genomic_DNA"/>
</dbReference>
<keyword evidence="3" id="KW-0067">ATP-binding</keyword>
<comment type="caution">
    <text evidence="3">The sequence shown here is derived from an EMBL/GenBank/DDBJ whole genome shotgun (WGS) entry which is preliminary data.</text>
</comment>
<proteinExistence type="predicted"/>
<dbReference type="PANTHER" id="PTHR47396:SF1">
    <property type="entry name" value="ATP-DEPENDENT HELICASE IRC3-RELATED"/>
    <property type="match status" value="1"/>
</dbReference>
<evidence type="ECO:0000256" key="1">
    <source>
        <dbReference type="ARBA" id="ARBA00023236"/>
    </source>
</evidence>
<dbReference type="GO" id="GO:0009432">
    <property type="term" value="P:SOS response"/>
    <property type="evidence" value="ECO:0007669"/>
    <property type="project" value="UniProtKB-KW"/>
</dbReference>
<dbReference type="PANTHER" id="PTHR47396">
    <property type="entry name" value="TYPE I RESTRICTION ENZYME ECOKI R PROTEIN"/>
    <property type="match status" value="1"/>
</dbReference>